<evidence type="ECO:0000256" key="1">
    <source>
        <dbReference type="SAM" id="MobiDB-lite"/>
    </source>
</evidence>
<dbReference type="EMBL" id="CP065177">
    <property type="protein sequence ID" value="URG49133.1"/>
    <property type="molecule type" value="Genomic_DNA"/>
</dbReference>
<dbReference type="KEGG" id="pqu:IG609_000505"/>
<dbReference type="AlphaFoldDB" id="A0A9Q2EPB1"/>
<protein>
    <submittedName>
        <fullName evidence="2">Uncharacterized protein</fullName>
    </submittedName>
</protein>
<gene>
    <name evidence="2" type="ORF">IG609_000505</name>
</gene>
<proteinExistence type="predicted"/>
<accession>A0A9Q2EPB1</accession>
<evidence type="ECO:0000313" key="2">
    <source>
        <dbReference type="EMBL" id="URG49133.1"/>
    </source>
</evidence>
<keyword evidence="3" id="KW-1185">Reference proteome</keyword>
<name>A0A9Q2EPB1_9GAMM</name>
<organism evidence="2 3">
    <name type="scientific">Pectobacterium quasiaquaticum</name>
    <dbReference type="NCBI Taxonomy" id="2774015"/>
    <lineage>
        <taxon>Bacteria</taxon>
        <taxon>Pseudomonadati</taxon>
        <taxon>Pseudomonadota</taxon>
        <taxon>Gammaproteobacteria</taxon>
        <taxon>Enterobacterales</taxon>
        <taxon>Pectobacteriaceae</taxon>
        <taxon>Pectobacterium</taxon>
    </lineage>
</organism>
<dbReference type="Proteomes" id="UP000806577">
    <property type="component" value="Chromosome"/>
</dbReference>
<reference evidence="2 3" key="1">
    <citation type="journal article" date="2021" name="Int. J. Syst. Evol. Microbiol.">
        <title>&lt;i&gt;Pectobacterium quasiaquaticum&lt;/i&gt; sp. nov., isolated from waterways.</title>
        <authorList>
            <person name="Ben Moussa H."/>
            <person name="Pedron J."/>
            <person name="Bertrand C."/>
            <person name="Hecquet A."/>
            <person name="Barny M.A."/>
        </authorList>
    </citation>
    <scope>NUCLEOTIDE SEQUENCE [LARGE SCALE GENOMIC DNA]</scope>
    <source>
        <strain evidence="2 3">A477-S1-J17</strain>
    </source>
</reference>
<feature type="region of interest" description="Disordered" evidence="1">
    <location>
        <begin position="47"/>
        <end position="68"/>
    </location>
</feature>
<sequence length="68" mass="7709">MDDNQRKKWNNSLKTNIQDNAGRYSLYHAILAGDESGESPLTLHEIAENKKRNQNSSSSPPPSQQRLE</sequence>
<feature type="compositionally biased region" description="Polar residues" evidence="1">
    <location>
        <begin position="10"/>
        <end position="19"/>
    </location>
</feature>
<dbReference type="RefSeq" id="WP_125226370.1">
    <property type="nucleotide sequence ID" value="NZ_CP065177.1"/>
</dbReference>
<evidence type="ECO:0000313" key="3">
    <source>
        <dbReference type="Proteomes" id="UP000806577"/>
    </source>
</evidence>
<feature type="compositionally biased region" description="Pro residues" evidence="1">
    <location>
        <begin position="59"/>
        <end position="68"/>
    </location>
</feature>
<feature type="region of interest" description="Disordered" evidence="1">
    <location>
        <begin position="1"/>
        <end position="21"/>
    </location>
</feature>